<organism evidence="1 2">
    <name type="scientific">Sporolactobacillus inulinus</name>
    <dbReference type="NCBI Taxonomy" id="2078"/>
    <lineage>
        <taxon>Bacteria</taxon>
        <taxon>Bacillati</taxon>
        <taxon>Bacillota</taxon>
        <taxon>Bacilli</taxon>
        <taxon>Bacillales</taxon>
        <taxon>Sporolactobacillaceae</taxon>
        <taxon>Sporolactobacillus</taxon>
    </lineage>
</organism>
<comment type="caution">
    <text evidence="1">The sequence shown here is derived from an EMBL/GenBank/DDBJ whole genome shotgun (WGS) entry which is preliminary data.</text>
</comment>
<name>A0A4Y1ZDT1_9BACL</name>
<gene>
    <name evidence="1" type="ORF">NBRC111894_2743</name>
</gene>
<dbReference type="Proteomes" id="UP000319716">
    <property type="component" value="Unassembled WGS sequence"/>
</dbReference>
<evidence type="ECO:0000313" key="1">
    <source>
        <dbReference type="EMBL" id="GAY77189.1"/>
    </source>
</evidence>
<accession>A0A4Y1ZDT1</accession>
<sequence length="44" mass="5126">MPYQADCRHFSSSKRRLLLIGHETVWILIPPIISENFFSCSANF</sequence>
<evidence type="ECO:0000313" key="2">
    <source>
        <dbReference type="Proteomes" id="UP000319716"/>
    </source>
</evidence>
<protein>
    <submittedName>
        <fullName evidence="1">Uncharacterized protein</fullName>
    </submittedName>
</protein>
<dbReference type="AlphaFoldDB" id="A0A4Y1ZDT1"/>
<reference evidence="1 2" key="1">
    <citation type="submission" date="2017-11" db="EMBL/GenBank/DDBJ databases">
        <title>Draft Genome Sequence of Sporolactobacillus inulinus NBRC 111894 Isolated from Koso, a Japanese Sugar-Vegetable Fermented Beverage.</title>
        <authorList>
            <person name="Chiou T.Y."/>
            <person name="Oshima K."/>
            <person name="Suda W."/>
            <person name="Hattori M."/>
            <person name="Takahashi T."/>
        </authorList>
    </citation>
    <scope>NUCLEOTIDE SEQUENCE [LARGE SCALE GENOMIC DNA]</scope>
    <source>
        <strain evidence="1 2">NBRC111894</strain>
    </source>
</reference>
<dbReference type="EMBL" id="BEXB01000022">
    <property type="protein sequence ID" value="GAY77189.1"/>
    <property type="molecule type" value="Genomic_DNA"/>
</dbReference>
<proteinExistence type="predicted"/>